<organism evidence="3 4">
    <name type="scientific">Elaeis guineensis var. tenera</name>
    <name type="common">Oil palm</name>
    <dbReference type="NCBI Taxonomy" id="51953"/>
    <lineage>
        <taxon>Eukaryota</taxon>
        <taxon>Viridiplantae</taxon>
        <taxon>Streptophyta</taxon>
        <taxon>Embryophyta</taxon>
        <taxon>Tracheophyta</taxon>
        <taxon>Spermatophyta</taxon>
        <taxon>Magnoliopsida</taxon>
        <taxon>Liliopsida</taxon>
        <taxon>Arecaceae</taxon>
        <taxon>Arecoideae</taxon>
        <taxon>Cocoseae</taxon>
        <taxon>Elaeidinae</taxon>
        <taxon>Elaeis</taxon>
    </lineage>
</organism>
<sequence>MEGEEIGLVLARASDLRAKISNCIDRSGGDRDREADPGGGGTAAAGAAVEEEVGEEEEEEEESLLSIRDALESLERHLGALQALQQQQRYERETILAQIDRSRMVLLSKLKEYKGEDLEVIHEATAFAGETVDHDDGLILPPYPSHLPDLFVLDDLCPSSHFPNKYKLCQNGLTADHIRETKRIMVESEKNQSPHQGNRNPPRGLRFAFGLVAKSVITFVSVMSILSLAGYKPMHIKGAIQFQALQLFGKPAEEERQDSIQCPPGKILVIEDGKPRCLVKERIEIPFESDVSAPKISYGFG</sequence>
<dbReference type="Proteomes" id="UP000504607">
    <property type="component" value="Unplaced"/>
</dbReference>
<keyword evidence="3" id="KW-1185">Reference proteome</keyword>
<dbReference type="KEGG" id="egu:105060036"/>
<reference evidence="4" key="1">
    <citation type="submission" date="2025-08" db="UniProtKB">
        <authorList>
            <consortium name="RefSeq"/>
        </authorList>
    </citation>
    <scope>IDENTIFICATION</scope>
</reference>
<dbReference type="PANTHER" id="PTHR33600:SF3">
    <property type="entry name" value="PLASTID DIVISION PROTEIN PDV2"/>
    <property type="match status" value="1"/>
</dbReference>
<dbReference type="RefSeq" id="XP_010941917.1">
    <property type="nucleotide sequence ID" value="XM_010943615.3"/>
</dbReference>
<dbReference type="PANTHER" id="PTHR33600">
    <property type="entry name" value="PLASTID DIVISION PROTEIN PDV2"/>
    <property type="match status" value="1"/>
</dbReference>
<dbReference type="OrthoDB" id="436496at2759"/>
<feature type="compositionally biased region" description="Basic and acidic residues" evidence="1">
    <location>
        <begin position="27"/>
        <end position="36"/>
    </location>
</feature>
<dbReference type="AlphaFoldDB" id="A0A6I9SDF7"/>
<feature type="region of interest" description="Disordered" evidence="1">
    <location>
        <begin position="23"/>
        <end position="61"/>
    </location>
</feature>
<keyword evidence="2" id="KW-1133">Transmembrane helix</keyword>
<protein>
    <submittedName>
        <fullName evidence="4">Plastid division protein PDV2</fullName>
    </submittedName>
</protein>
<evidence type="ECO:0000256" key="2">
    <source>
        <dbReference type="SAM" id="Phobius"/>
    </source>
</evidence>
<evidence type="ECO:0000256" key="1">
    <source>
        <dbReference type="SAM" id="MobiDB-lite"/>
    </source>
</evidence>
<feature type="transmembrane region" description="Helical" evidence="2">
    <location>
        <begin position="207"/>
        <end position="231"/>
    </location>
</feature>
<evidence type="ECO:0000313" key="3">
    <source>
        <dbReference type="Proteomes" id="UP000504607"/>
    </source>
</evidence>
<keyword evidence="2" id="KW-0472">Membrane</keyword>
<evidence type="ECO:0000313" key="4">
    <source>
        <dbReference type="RefSeq" id="XP_010941917.1"/>
    </source>
</evidence>
<proteinExistence type="predicted"/>
<dbReference type="InterPro" id="IPR038939">
    <property type="entry name" value="PDV1/PDV2"/>
</dbReference>
<dbReference type="GO" id="GO:0010020">
    <property type="term" value="P:chloroplast fission"/>
    <property type="evidence" value="ECO:0007669"/>
    <property type="project" value="InterPro"/>
</dbReference>
<keyword evidence="2" id="KW-0812">Transmembrane</keyword>
<accession>A0A6I9SDF7</accession>
<dbReference type="FunCoup" id="A0A6I9SDF7">
    <property type="interactions" value="1849"/>
</dbReference>
<feature type="compositionally biased region" description="Acidic residues" evidence="1">
    <location>
        <begin position="49"/>
        <end position="61"/>
    </location>
</feature>
<dbReference type="InParanoid" id="A0A6I9SDF7"/>
<dbReference type="GeneID" id="105060036"/>
<gene>
    <name evidence="4" type="primary">LOC105060036</name>
</gene>
<name>A0A6I9SDF7_ELAGV</name>